<organism evidence="2 3">
    <name type="scientific">Halovulum marinum</name>
    <dbReference type="NCBI Taxonomy" id="2662447"/>
    <lineage>
        <taxon>Bacteria</taxon>
        <taxon>Pseudomonadati</taxon>
        <taxon>Pseudomonadota</taxon>
        <taxon>Alphaproteobacteria</taxon>
        <taxon>Rhodobacterales</taxon>
        <taxon>Paracoccaceae</taxon>
        <taxon>Halovulum</taxon>
    </lineage>
</organism>
<comment type="caution">
    <text evidence="2">The sequence shown here is derived from an EMBL/GenBank/DDBJ whole genome shotgun (WGS) entry which is preliminary data.</text>
</comment>
<keyword evidence="3" id="KW-1185">Reference proteome</keyword>
<dbReference type="Proteomes" id="UP000474957">
    <property type="component" value="Unassembled WGS sequence"/>
</dbReference>
<name>A0A6L5Z2Q2_9RHOB</name>
<dbReference type="AlphaFoldDB" id="A0A6L5Z2Q2"/>
<dbReference type="RefSeq" id="WP_154447410.1">
    <property type="nucleotide sequence ID" value="NZ_WIND01000013.1"/>
</dbReference>
<accession>A0A6L5Z2Q2</accession>
<feature type="region of interest" description="Disordered" evidence="1">
    <location>
        <begin position="401"/>
        <end position="435"/>
    </location>
</feature>
<gene>
    <name evidence="2" type="ORF">GE300_14675</name>
</gene>
<reference evidence="2 3" key="1">
    <citation type="submission" date="2019-10" db="EMBL/GenBank/DDBJ databases">
        <title>Cognatihalovulum marinum gen. nov. sp. nov., a new member of the family Rhodobacteraceae isolated from deep seawater of the Northwest Indian Ocean.</title>
        <authorList>
            <person name="Ruan C."/>
            <person name="Wang J."/>
            <person name="Zheng X."/>
            <person name="Song L."/>
            <person name="Zhu Y."/>
            <person name="Huang Y."/>
            <person name="Lu Z."/>
            <person name="Du W."/>
            <person name="Huang L."/>
            <person name="Dai X."/>
        </authorList>
    </citation>
    <scope>NUCLEOTIDE SEQUENCE [LARGE SCALE GENOMIC DNA]</scope>
    <source>
        <strain evidence="2 3">2CG4</strain>
    </source>
</reference>
<sequence>MTTTLTQAFAEKGMKARYESAPAKILPLTEDLLRDLPADTADKVGQELKAGDVIVSWQPEGGKRKGRVLDPMGWNDLSIVVPMGDGTESVVGASDMVDTAVRLVDMGRDDRQNRKDLVEHNEKAQREHRALVARGELAEDDEFVPAKPRYADGAFAQNDGFVACMKARLAAEHDNPFSGLEGKSIAAMAEFRIGRATAHNLTAEDARMAQEAKSLRTEIAKLRAADAAPAGEKREHGLERVTDELNDLPSAGQGMTAAQVAAMMPNRELIGLAFAPLTTTPLEEIQSRRLGPRDANTVIADLRRHEETEWGPGAIEKTRALLTSRMPGYSFEGKMFSRGGVDMMLIADQAGAVLYAWDSETRVKDFDAAPMMEQLTEADVPTEDELQALRDELKDLRYDNGAEIDFGFDDEDEDEPEYDDEDDYGIGAGPRPDGY</sequence>
<evidence type="ECO:0000256" key="1">
    <source>
        <dbReference type="SAM" id="MobiDB-lite"/>
    </source>
</evidence>
<feature type="compositionally biased region" description="Acidic residues" evidence="1">
    <location>
        <begin position="406"/>
        <end position="424"/>
    </location>
</feature>
<protein>
    <submittedName>
        <fullName evidence="2">Uncharacterized protein</fullName>
    </submittedName>
</protein>
<evidence type="ECO:0000313" key="3">
    <source>
        <dbReference type="Proteomes" id="UP000474957"/>
    </source>
</evidence>
<evidence type="ECO:0000313" key="2">
    <source>
        <dbReference type="EMBL" id="MSU90846.1"/>
    </source>
</evidence>
<dbReference type="EMBL" id="WIND01000013">
    <property type="protein sequence ID" value="MSU90846.1"/>
    <property type="molecule type" value="Genomic_DNA"/>
</dbReference>
<proteinExistence type="predicted"/>